<organism evidence="1 2">
    <name type="scientific">Choanephora cucurbitarum</name>
    <dbReference type="NCBI Taxonomy" id="101091"/>
    <lineage>
        <taxon>Eukaryota</taxon>
        <taxon>Fungi</taxon>
        <taxon>Fungi incertae sedis</taxon>
        <taxon>Mucoromycota</taxon>
        <taxon>Mucoromycotina</taxon>
        <taxon>Mucoromycetes</taxon>
        <taxon>Mucorales</taxon>
        <taxon>Mucorineae</taxon>
        <taxon>Choanephoraceae</taxon>
        <taxon>Choanephoroideae</taxon>
        <taxon>Choanephora</taxon>
    </lineage>
</organism>
<name>A0A1C7MW61_9FUNG</name>
<proteinExistence type="predicted"/>
<dbReference type="AlphaFoldDB" id="A0A1C7MW61"/>
<evidence type="ECO:0000313" key="2">
    <source>
        <dbReference type="Proteomes" id="UP000093000"/>
    </source>
</evidence>
<comment type="caution">
    <text evidence="1">The sequence shown here is derived from an EMBL/GenBank/DDBJ whole genome shotgun (WGS) entry which is preliminary data.</text>
</comment>
<dbReference type="Proteomes" id="UP000093000">
    <property type="component" value="Unassembled WGS sequence"/>
</dbReference>
<protein>
    <submittedName>
        <fullName evidence="1">Uncharacterized protein</fullName>
    </submittedName>
</protein>
<gene>
    <name evidence="1" type="ORF">A0J61_10897</name>
</gene>
<dbReference type="OrthoDB" id="2281596at2759"/>
<accession>A0A1C7MW61</accession>
<evidence type="ECO:0000313" key="1">
    <source>
        <dbReference type="EMBL" id="OBZ81053.1"/>
    </source>
</evidence>
<dbReference type="InParanoid" id="A0A1C7MW61"/>
<reference evidence="1 2" key="1">
    <citation type="submission" date="2016-03" db="EMBL/GenBank/DDBJ databases">
        <title>Choanephora cucurbitarum.</title>
        <authorList>
            <person name="Min B."/>
            <person name="Park H."/>
            <person name="Park J.-H."/>
            <person name="Shin H.-D."/>
            <person name="Choi I.-G."/>
        </authorList>
    </citation>
    <scope>NUCLEOTIDE SEQUENCE [LARGE SCALE GENOMIC DNA]</scope>
    <source>
        <strain evidence="1 2">KUS-F28377</strain>
    </source>
</reference>
<dbReference type="EMBL" id="LUGH01001497">
    <property type="protein sequence ID" value="OBZ81053.1"/>
    <property type="molecule type" value="Genomic_DNA"/>
</dbReference>
<sequence length="220" mass="24633">MLVSLVFEVNQHNVNKPEFHIQCGFIHPVVRSICKQNDNVVAHSSNKLAMDDQEASSSRVRPDYRVDMYDTTCSVVSTNMYGGVKPKNIKPVEVLNDFHKIAIFGKVGLKHSSTGAAMTFRSVDNHVFFYLNYRVANYGFVCLDLGDFEIPTTKGTLMSILGSLPLIYKLAYIYNCTCLNRAQVIPDQDNLSGYTTTLSFSLGKSIISNKDNKKRRSACL</sequence>
<keyword evidence="2" id="KW-1185">Reference proteome</keyword>